<keyword evidence="11" id="KW-1185">Reference proteome</keyword>
<keyword evidence="5 8" id="KW-0812">Transmembrane</keyword>
<keyword evidence="6 8" id="KW-1133">Transmembrane helix</keyword>
<evidence type="ECO:0000259" key="9">
    <source>
        <dbReference type="PROSITE" id="PS50928"/>
    </source>
</evidence>
<dbReference type="PROSITE" id="PS50928">
    <property type="entry name" value="ABC_TM1"/>
    <property type="match status" value="1"/>
</dbReference>
<feature type="transmembrane region" description="Helical" evidence="8">
    <location>
        <begin position="248"/>
        <end position="269"/>
    </location>
</feature>
<gene>
    <name evidence="10" type="ORF">H7I41_06800</name>
</gene>
<dbReference type="SUPFAM" id="SSF161098">
    <property type="entry name" value="MetI-like"/>
    <property type="match status" value="1"/>
</dbReference>
<evidence type="ECO:0000256" key="6">
    <source>
        <dbReference type="ARBA" id="ARBA00022989"/>
    </source>
</evidence>
<keyword evidence="7 8" id="KW-0472">Membrane</keyword>
<evidence type="ECO:0000313" key="10">
    <source>
        <dbReference type="EMBL" id="MCV7169628.1"/>
    </source>
</evidence>
<evidence type="ECO:0000256" key="7">
    <source>
        <dbReference type="ARBA" id="ARBA00023136"/>
    </source>
</evidence>
<organism evidence="10 11">
    <name type="scientific">[Mycobacterium] manitobense</name>
    <dbReference type="NCBI Taxonomy" id="190147"/>
    <lineage>
        <taxon>Bacteria</taxon>
        <taxon>Bacillati</taxon>
        <taxon>Actinomycetota</taxon>
        <taxon>Actinomycetes</taxon>
        <taxon>Mycobacteriales</taxon>
        <taxon>Mycobacteriaceae</taxon>
        <taxon>Mycolicibacterium</taxon>
    </lineage>
</organism>
<dbReference type="Gene3D" id="1.10.3720.10">
    <property type="entry name" value="MetI-like"/>
    <property type="match status" value="1"/>
</dbReference>
<accession>A0A9X2Y7Z8</accession>
<evidence type="ECO:0000256" key="5">
    <source>
        <dbReference type="ARBA" id="ARBA00022692"/>
    </source>
</evidence>
<feature type="transmembrane region" description="Helical" evidence="8">
    <location>
        <begin position="190"/>
        <end position="212"/>
    </location>
</feature>
<comment type="caution">
    <text evidence="10">The sequence shown here is derived from an EMBL/GenBank/DDBJ whole genome shotgun (WGS) entry which is preliminary data.</text>
</comment>
<comment type="subcellular location">
    <subcellularLocation>
        <location evidence="1">Cell inner membrane</location>
        <topology evidence="1">Multi-pass membrane protein</topology>
    </subcellularLocation>
    <subcellularLocation>
        <location evidence="8">Cell membrane</location>
        <topology evidence="8">Multi-pass membrane protein</topology>
    </subcellularLocation>
</comment>
<feature type="transmembrane region" description="Helical" evidence="8">
    <location>
        <begin position="81"/>
        <end position="102"/>
    </location>
</feature>
<feature type="non-terminal residue" evidence="10">
    <location>
        <position position="1"/>
    </location>
</feature>
<evidence type="ECO:0000256" key="8">
    <source>
        <dbReference type="RuleBase" id="RU363032"/>
    </source>
</evidence>
<dbReference type="PANTHER" id="PTHR43357">
    <property type="entry name" value="INNER MEMBRANE ABC TRANSPORTER PERMEASE PROTEIN YDCV"/>
    <property type="match status" value="1"/>
</dbReference>
<evidence type="ECO:0000256" key="2">
    <source>
        <dbReference type="ARBA" id="ARBA00022448"/>
    </source>
</evidence>
<feature type="domain" description="ABC transmembrane type-1" evidence="9">
    <location>
        <begin position="76"/>
        <end position="270"/>
    </location>
</feature>
<dbReference type="GO" id="GO:0055085">
    <property type="term" value="P:transmembrane transport"/>
    <property type="evidence" value="ECO:0007669"/>
    <property type="project" value="InterPro"/>
</dbReference>
<keyword evidence="4" id="KW-0997">Cell inner membrane</keyword>
<protein>
    <submittedName>
        <fullName evidence="10">ABC transporter permease subunit</fullName>
    </submittedName>
</protein>
<dbReference type="AlphaFoldDB" id="A0A9X2Y7Z8"/>
<feature type="transmembrane region" description="Helical" evidence="8">
    <location>
        <begin position="150"/>
        <end position="169"/>
    </location>
</feature>
<dbReference type="Pfam" id="PF00528">
    <property type="entry name" value="BPD_transp_1"/>
    <property type="match status" value="1"/>
</dbReference>
<proteinExistence type="inferred from homology"/>
<dbReference type="InterPro" id="IPR035906">
    <property type="entry name" value="MetI-like_sf"/>
</dbReference>
<feature type="transmembrane region" description="Helical" evidence="8">
    <location>
        <begin position="114"/>
        <end position="138"/>
    </location>
</feature>
<dbReference type="Proteomes" id="UP001140293">
    <property type="component" value="Unassembled WGS sequence"/>
</dbReference>
<evidence type="ECO:0000256" key="3">
    <source>
        <dbReference type="ARBA" id="ARBA00022475"/>
    </source>
</evidence>
<evidence type="ECO:0000313" key="11">
    <source>
        <dbReference type="Proteomes" id="UP001140293"/>
    </source>
</evidence>
<name>A0A9X2Y7Z8_9MYCO</name>
<sequence length="279" mass="29079">RRWPRSGRGGRSRRRVRWSSSPRRCPVATLGPWRPVAAAGALVVVAAALVVPVVALADWLLAAGPRWDAGEWSAAVVSTLWLSAVAAVVCTVAALPLGVLVARYRSPVTRTLEGASYVAHGLPGIVIAIAMVSVGVVALRPFYQREPLLILAYAVLLVPVAVGSVRAAIEATPVRHEEVARSLGRGPFAAFASITARGAAPGIAAGAALVLLTCMKELPITLLLRPTGTDTMATRLWTYSSVSDYASAAPYAAALVVLAALPTAAIGLWSAQVVEVRDT</sequence>
<dbReference type="RefSeq" id="WP_308214590.1">
    <property type="nucleotide sequence ID" value="NZ_JACKSJ010000056.1"/>
</dbReference>
<dbReference type="InterPro" id="IPR000515">
    <property type="entry name" value="MetI-like"/>
</dbReference>
<dbReference type="PANTHER" id="PTHR43357:SF3">
    <property type="entry name" value="FE(3+)-TRANSPORT SYSTEM PERMEASE PROTEIN FBPB 2"/>
    <property type="match status" value="1"/>
</dbReference>
<evidence type="ECO:0000256" key="4">
    <source>
        <dbReference type="ARBA" id="ARBA00022519"/>
    </source>
</evidence>
<dbReference type="CDD" id="cd06261">
    <property type="entry name" value="TM_PBP2"/>
    <property type="match status" value="1"/>
</dbReference>
<reference evidence="10" key="1">
    <citation type="submission" date="2020-07" db="EMBL/GenBank/DDBJ databases">
        <authorList>
            <person name="Pettersson B.M.F."/>
            <person name="Behra P.R.K."/>
            <person name="Ramesh M."/>
            <person name="Das S."/>
            <person name="Dasgupta S."/>
            <person name="Kirsebom L.A."/>
        </authorList>
    </citation>
    <scope>NUCLEOTIDE SEQUENCE</scope>
    <source>
        <strain evidence="10">DSM 44615</strain>
    </source>
</reference>
<comment type="similarity">
    <text evidence="8">Belongs to the binding-protein-dependent transport system permease family.</text>
</comment>
<keyword evidence="2 8" id="KW-0813">Transport</keyword>
<dbReference type="EMBL" id="JACKSJ010000056">
    <property type="protein sequence ID" value="MCV7169628.1"/>
    <property type="molecule type" value="Genomic_DNA"/>
</dbReference>
<dbReference type="GO" id="GO:0005886">
    <property type="term" value="C:plasma membrane"/>
    <property type="evidence" value="ECO:0007669"/>
    <property type="project" value="UniProtKB-SubCell"/>
</dbReference>
<keyword evidence="3" id="KW-1003">Cell membrane</keyword>
<reference evidence="10" key="2">
    <citation type="journal article" date="2022" name="BMC Genomics">
        <title>Comparative genome analysis of mycobacteria focusing on tRNA and non-coding RNA.</title>
        <authorList>
            <person name="Behra P.R.K."/>
            <person name="Pettersson B.M.F."/>
            <person name="Ramesh M."/>
            <person name="Das S."/>
            <person name="Dasgupta S."/>
            <person name="Kirsebom L.A."/>
        </authorList>
    </citation>
    <scope>NUCLEOTIDE SEQUENCE</scope>
    <source>
        <strain evidence="10">DSM 44615</strain>
    </source>
</reference>
<evidence type="ECO:0000256" key="1">
    <source>
        <dbReference type="ARBA" id="ARBA00004429"/>
    </source>
</evidence>